<dbReference type="PANTHER" id="PTHR11036">
    <property type="entry name" value="SEMAPHORIN"/>
    <property type="match status" value="1"/>
</dbReference>
<accession>A0A223FMY2</accession>
<dbReference type="InterPro" id="IPR036352">
    <property type="entry name" value="Semap_dom_sf"/>
</dbReference>
<dbReference type="PROSITE" id="PS51004">
    <property type="entry name" value="SEMA"/>
    <property type="match status" value="1"/>
</dbReference>
<dbReference type="GO" id="GO:0005178">
    <property type="term" value="F:integrin binding"/>
    <property type="evidence" value="ECO:0007669"/>
    <property type="project" value="TreeGrafter"/>
</dbReference>
<dbReference type="InterPro" id="IPR015943">
    <property type="entry name" value="WD40/YVTN_repeat-like_dom_sf"/>
</dbReference>
<dbReference type="GO" id="GO:0071526">
    <property type="term" value="P:semaphorin-plexin signaling pathway"/>
    <property type="evidence" value="ECO:0007669"/>
    <property type="project" value="TreeGrafter"/>
</dbReference>
<gene>
    <name evidence="3" type="ORF">Murmansk-156</name>
</gene>
<organism evidence="3">
    <name type="scientific">Murmansk poxvirus</name>
    <dbReference type="NCBI Taxonomy" id="2025359"/>
    <lineage>
        <taxon>Viruses</taxon>
        <taxon>Varidnaviria</taxon>
        <taxon>Bamfordvirae</taxon>
        <taxon>Nucleocytoviricota</taxon>
        <taxon>Pokkesviricetes</taxon>
        <taxon>Chitovirales</taxon>
        <taxon>Poxviridae</taxon>
        <taxon>Chordopoxvirinae</taxon>
        <taxon>Centapoxvirus</taxon>
        <taxon>Centapoxvirus microtuspox</taxon>
        <taxon>Murmansk microtuspox virus</taxon>
    </lineage>
</organism>
<dbReference type="GO" id="GO:0007229">
    <property type="term" value="P:integrin-mediated signaling pathway"/>
    <property type="evidence" value="ECO:0007669"/>
    <property type="project" value="TreeGrafter"/>
</dbReference>
<feature type="domain" description="Sema" evidence="2">
    <location>
        <begin position="1"/>
        <end position="389"/>
    </location>
</feature>
<evidence type="ECO:0000256" key="1">
    <source>
        <dbReference type="PROSITE-ProRule" id="PRU00352"/>
    </source>
</evidence>
<name>A0A223FMY2_9POXV</name>
<dbReference type="Gene3D" id="2.130.10.10">
    <property type="entry name" value="YVTN repeat-like/Quinoprotein amine dehydrogenase"/>
    <property type="match status" value="1"/>
</dbReference>
<dbReference type="SMART" id="SM00630">
    <property type="entry name" value="Sema"/>
    <property type="match status" value="1"/>
</dbReference>
<dbReference type="EMBL" id="MF001304">
    <property type="protein sequence ID" value="AST09351.1"/>
    <property type="molecule type" value="Genomic_DNA"/>
</dbReference>
<dbReference type="GO" id="GO:0045499">
    <property type="term" value="F:chemorepellent activity"/>
    <property type="evidence" value="ECO:0007669"/>
    <property type="project" value="TreeGrafter"/>
</dbReference>
<protein>
    <recommendedName>
        <fullName evidence="2">Sema domain-containing protein</fullName>
    </recommendedName>
</protein>
<comment type="caution">
    <text evidence="1">Lacks conserved residue(s) required for the propagation of feature annotation.</text>
</comment>
<dbReference type="Pfam" id="PF01403">
    <property type="entry name" value="Sema"/>
    <property type="match status" value="1"/>
</dbReference>
<reference evidence="3" key="1">
    <citation type="journal article" date="2017" name="Virus Genes">
        <title>Two novel poxviruses with unusual genome rearrangements: NY_014 and Murmansk.</title>
        <authorList>
            <person name="Smithson C."/>
            <person name="Meyer H."/>
            <person name="Gigante C.M."/>
            <person name="Gao J."/>
            <person name="Zhao H."/>
            <person name="Batra D."/>
            <person name="Damon I."/>
            <person name="Upton C."/>
            <person name="Li Y."/>
        </authorList>
    </citation>
    <scope>NUCLEOTIDE SEQUENCE [LARGE SCALE GENOMIC DNA]</scope>
    <source>
        <strain evidence="3">LEIV-11411</strain>
    </source>
</reference>
<keyword evidence="4" id="KW-1185">Reference proteome</keyword>
<dbReference type="GO" id="GO:0030215">
    <property type="term" value="F:semaphorin receptor binding"/>
    <property type="evidence" value="ECO:0007669"/>
    <property type="project" value="InterPro"/>
</dbReference>
<evidence type="ECO:0000259" key="2">
    <source>
        <dbReference type="PROSITE" id="PS51004"/>
    </source>
</evidence>
<dbReference type="Proteomes" id="UP000217350">
    <property type="component" value="Segment"/>
</dbReference>
<dbReference type="SUPFAM" id="SSF101912">
    <property type="entry name" value="Sema domain"/>
    <property type="match status" value="1"/>
</dbReference>
<dbReference type="GO" id="GO:0005886">
    <property type="term" value="C:plasma membrane"/>
    <property type="evidence" value="ECO:0007669"/>
    <property type="project" value="TreeGrafter"/>
</dbReference>
<dbReference type="InterPro" id="IPR027231">
    <property type="entry name" value="Semaphorin"/>
</dbReference>
<dbReference type="OrthoDB" id="5457at10239"/>
<dbReference type="PANTHER" id="PTHR11036:SF80">
    <property type="entry name" value="SEMAPHORIN-7A"/>
    <property type="match status" value="1"/>
</dbReference>
<sequence>MVYILFISLLSCAYGTEWNFDSTENIVSVNIIDDVLYIGCNDKLYSFSKELVKISFNTSNNNFITTVIKPDDLLACGTNSEKPTCWNVGNFITIDSKRYRGYAPYTNNNHITIINHNDCVFSDINIVRNGDKRWRRHNSSTCGYSLYTSDNAIPKKGLDGAFISQDGNNYKVYTIFTSTIVKKRKEYIPYIAQMCMMDSGGPSSMSVNRWSTFLKAELECHIDGRSYRKIIKHKLVKNGDDEILYILFGSPWGMSAICGYSMNDIKRLFSVSKLEGYKGKLPSQPGICLPQGKTISQSMFDIIETYNTIVDIIHPLSMKPIFEIRRNINTFDIYNDIIYFVTVNNTLYSFNMTTAIVNKLKKITSKVIFVNMLGNRLVIVTNTGIYVNY</sequence>
<dbReference type="GO" id="GO:0030335">
    <property type="term" value="P:positive regulation of cell migration"/>
    <property type="evidence" value="ECO:0007669"/>
    <property type="project" value="TreeGrafter"/>
</dbReference>
<proteinExistence type="predicted"/>
<evidence type="ECO:0000313" key="4">
    <source>
        <dbReference type="Proteomes" id="UP000217350"/>
    </source>
</evidence>
<dbReference type="InterPro" id="IPR001627">
    <property type="entry name" value="Semap_dom"/>
</dbReference>
<evidence type="ECO:0000313" key="3">
    <source>
        <dbReference type="EMBL" id="AST09351.1"/>
    </source>
</evidence>